<feature type="compositionally biased region" description="Basic and acidic residues" evidence="1">
    <location>
        <begin position="23"/>
        <end position="39"/>
    </location>
</feature>
<gene>
    <name evidence="2" type="ORF">SAMN05444158_4533</name>
</gene>
<sequence>MKDDRDKGKGQAGALTKNSGRGSTRDARQDRLKLALRENLKRRKSQARGRSDPTSAPSNVDDVSPYDGSGKKPDD</sequence>
<evidence type="ECO:0000313" key="3">
    <source>
        <dbReference type="Proteomes" id="UP000243904"/>
    </source>
</evidence>
<dbReference type="Proteomes" id="UP000243904">
    <property type="component" value="Chromosome I"/>
</dbReference>
<proteinExistence type="predicted"/>
<protein>
    <submittedName>
        <fullName evidence="2">Uncharacterized protein</fullName>
    </submittedName>
</protein>
<dbReference type="EMBL" id="LT629750">
    <property type="protein sequence ID" value="SDT13891.1"/>
    <property type="molecule type" value="Genomic_DNA"/>
</dbReference>
<reference evidence="3" key="1">
    <citation type="submission" date="2016-10" db="EMBL/GenBank/DDBJ databases">
        <authorList>
            <person name="Varghese N."/>
            <person name="Submissions S."/>
        </authorList>
    </citation>
    <scope>NUCLEOTIDE SEQUENCE [LARGE SCALE GENOMIC DNA]</scope>
    <source>
        <strain evidence="3">GAS369</strain>
    </source>
</reference>
<name>A0A1H1XXY1_9BRAD</name>
<feature type="region of interest" description="Disordered" evidence="1">
    <location>
        <begin position="1"/>
        <end position="75"/>
    </location>
</feature>
<dbReference type="RefSeq" id="WP_146688892.1">
    <property type="nucleotide sequence ID" value="NZ_LT629750.1"/>
</dbReference>
<keyword evidence="3" id="KW-1185">Reference proteome</keyword>
<evidence type="ECO:0000256" key="1">
    <source>
        <dbReference type="SAM" id="MobiDB-lite"/>
    </source>
</evidence>
<evidence type="ECO:0000313" key="2">
    <source>
        <dbReference type="EMBL" id="SDT13891.1"/>
    </source>
</evidence>
<dbReference type="AlphaFoldDB" id="A0A1H1XXY1"/>
<accession>A0A1H1XXY1</accession>
<organism evidence="2 3">
    <name type="scientific">Bradyrhizobium canariense</name>
    <dbReference type="NCBI Taxonomy" id="255045"/>
    <lineage>
        <taxon>Bacteria</taxon>
        <taxon>Pseudomonadati</taxon>
        <taxon>Pseudomonadota</taxon>
        <taxon>Alphaproteobacteria</taxon>
        <taxon>Hyphomicrobiales</taxon>
        <taxon>Nitrobacteraceae</taxon>
        <taxon>Bradyrhizobium</taxon>
    </lineage>
</organism>